<evidence type="ECO:0000256" key="1">
    <source>
        <dbReference type="ARBA" id="ARBA00008874"/>
    </source>
</evidence>
<dbReference type="InterPro" id="IPR011009">
    <property type="entry name" value="Kinase-like_dom_sf"/>
</dbReference>
<organism evidence="10 11">
    <name type="scientific">Rotaria sordida</name>
    <dbReference type="NCBI Taxonomy" id="392033"/>
    <lineage>
        <taxon>Eukaryota</taxon>
        <taxon>Metazoa</taxon>
        <taxon>Spiralia</taxon>
        <taxon>Gnathifera</taxon>
        <taxon>Rotifera</taxon>
        <taxon>Eurotatoria</taxon>
        <taxon>Bdelloidea</taxon>
        <taxon>Philodinida</taxon>
        <taxon>Philodinidae</taxon>
        <taxon>Rotaria</taxon>
    </lineage>
</organism>
<accession>A0A820BF45</accession>
<evidence type="ECO:0000259" key="9">
    <source>
        <dbReference type="PROSITE" id="PS50011"/>
    </source>
</evidence>
<evidence type="ECO:0000256" key="6">
    <source>
        <dbReference type="ARBA" id="ARBA00022840"/>
    </source>
</evidence>
<dbReference type="PANTHER" id="PTHR48012">
    <property type="entry name" value="STERILE20-LIKE KINASE, ISOFORM B-RELATED"/>
    <property type="match status" value="1"/>
</dbReference>
<evidence type="ECO:0000256" key="7">
    <source>
        <dbReference type="ARBA" id="ARBA00047899"/>
    </source>
</evidence>
<gene>
    <name evidence="10" type="ORF">OTI717_LOCUS38787</name>
</gene>
<dbReference type="Proteomes" id="UP000663823">
    <property type="component" value="Unassembled WGS sequence"/>
</dbReference>
<evidence type="ECO:0000256" key="8">
    <source>
        <dbReference type="ARBA" id="ARBA00048679"/>
    </source>
</evidence>
<keyword evidence="5" id="KW-0418">Kinase</keyword>
<evidence type="ECO:0000256" key="2">
    <source>
        <dbReference type="ARBA" id="ARBA00022527"/>
    </source>
</evidence>
<dbReference type="Pfam" id="PF00069">
    <property type="entry name" value="Pkinase"/>
    <property type="match status" value="1"/>
</dbReference>
<comment type="catalytic activity">
    <reaction evidence="8">
        <text>L-seryl-[protein] + ATP = O-phospho-L-seryl-[protein] + ADP + H(+)</text>
        <dbReference type="Rhea" id="RHEA:17989"/>
        <dbReference type="Rhea" id="RHEA-COMP:9863"/>
        <dbReference type="Rhea" id="RHEA-COMP:11604"/>
        <dbReference type="ChEBI" id="CHEBI:15378"/>
        <dbReference type="ChEBI" id="CHEBI:29999"/>
        <dbReference type="ChEBI" id="CHEBI:30616"/>
        <dbReference type="ChEBI" id="CHEBI:83421"/>
        <dbReference type="ChEBI" id="CHEBI:456216"/>
        <dbReference type="EC" id="2.7.11.1"/>
    </reaction>
</comment>
<dbReference type="SUPFAM" id="SSF56112">
    <property type="entry name" value="Protein kinase-like (PK-like)"/>
    <property type="match status" value="1"/>
</dbReference>
<feature type="non-terminal residue" evidence="10">
    <location>
        <position position="1"/>
    </location>
</feature>
<comment type="catalytic activity">
    <reaction evidence="7">
        <text>L-threonyl-[protein] + ATP = O-phospho-L-threonyl-[protein] + ADP + H(+)</text>
        <dbReference type="Rhea" id="RHEA:46608"/>
        <dbReference type="Rhea" id="RHEA-COMP:11060"/>
        <dbReference type="Rhea" id="RHEA-COMP:11605"/>
        <dbReference type="ChEBI" id="CHEBI:15378"/>
        <dbReference type="ChEBI" id="CHEBI:30013"/>
        <dbReference type="ChEBI" id="CHEBI:30616"/>
        <dbReference type="ChEBI" id="CHEBI:61977"/>
        <dbReference type="ChEBI" id="CHEBI:456216"/>
        <dbReference type="EC" id="2.7.11.1"/>
    </reaction>
</comment>
<comment type="caution">
    <text evidence="10">The sequence shown here is derived from an EMBL/GenBank/DDBJ whole genome shotgun (WGS) entry which is preliminary data.</text>
</comment>
<evidence type="ECO:0000256" key="4">
    <source>
        <dbReference type="ARBA" id="ARBA00022741"/>
    </source>
</evidence>
<evidence type="ECO:0000313" key="11">
    <source>
        <dbReference type="Proteomes" id="UP000663823"/>
    </source>
</evidence>
<dbReference type="InterPro" id="IPR000719">
    <property type="entry name" value="Prot_kinase_dom"/>
</dbReference>
<keyword evidence="6" id="KW-0067">ATP-binding</keyword>
<dbReference type="Gene3D" id="1.10.510.10">
    <property type="entry name" value="Transferase(Phosphotransferase) domain 1"/>
    <property type="match status" value="1"/>
</dbReference>
<dbReference type="PANTHER" id="PTHR48012:SF10">
    <property type="entry name" value="FI20177P1"/>
    <property type="match status" value="1"/>
</dbReference>
<proteinExistence type="inferred from homology"/>
<dbReference type="GO" id="GO:0004674">
    <property type="term" value="F:protein serine/threonine kinase activity"/>
    <property type="evidence" value="ECO:0007669"/>
    <property type="project" value="UniProtKB-KW"/>
</dbReference>
<comment type="similarity">
    <text evidence="1">Belongs to the protein kinase superfamily. STE Ser/Thr protein kinase family. STE20 subfamily.</text>
</comment>
<keyword evidence="3" id="KW-0808">Transferase</keyword>
<dbReference type="AlphaFoldDB" id="A0A820BF45"/>
<dbReference type="GO" id="GO:0005737">
    <property type="term" value="C:cytoplasm"/>
    <property type="evidence" value="ECO:0007669"/>
    <property type="project" value="TreeGrafter"/>
</dbReference>
<keyword evidence="2" id="KW-0723">Serine/threonine-protein kinase</keyword>
<keyword evidence="4" id="KW-0547">Nucleotide-binding</keyword>
<evidence type="ECO:0000313" key="10">
    <source>
        <dbReference type="EMBL" id="CAF4206343.1"/>
    </source>
</evidence>
<protein>
    <recommendedName>
        <fullName evidence="9">Protein kinase domain-containing protein</fullName>
    </recommendedName>
</protein>
<reference evidence="10" key="1">
    <citation type="submission" date="2021-02" db="EMBL/GenBank/DDBJ databases">
        <authorList>
            <person name="Nowell W R."/>
        </authorList>
    </citation>
    <scope>NUCLEOTIDE SEQUENCE</scope>
</reference>
<dbReference type="PROSITE" id="PS50011">
    <property type="entry name" value="PROTEIN_KINASE_DOM"/>
    <property type="match status" value="1"/>
</dbReference>
<dbReference type="GO" id="GO:0005524">
    <property type="term" value="F:ATP binding"/>
    <property type="evidence" value="ECO:0007669"/>
    <property type="project" value="UniProtKB-KW"/>
</dbReference>
<evidence type="ECO:0000256" key="3">
    <source>
        <dbReference type="ARBA" id="ARBA00022679"/>
    </source>
</evidence>
<dbReference type="InterPro" id="IPR050629">
    <property type="entry name" value="STE20/SPS1-PAK"/>
</dbReference>
<feature type="domain" description="Protein kinase" evidence="9">
    <location>
        <begin position="1"/>
        <end position="92"/>
    </location>
</feature>
<name>A0A820BF45_9BILA</name>
<sequence length="92" mass="10852">LKEFEYLHLYSKIHREIKAQNIPFTNNGQSKLADFDVAGQLTNTMTKRNTVIETSFWMALEVIQQIRYGVLAKLYYLGYFYHSITTTINIER</sequence>
<evidence type="ECO:0000256" key="5">
    <source>
        <dbReference type="ARBA" id="ARBA00022777"/>
    </source>
</evidence>
<dbReference type="EMBL" id="CAJOAX010022354">
    <property type="protein sequence ID" value="CAF4206343.1"/>
    <property type="molecule type" value="Genomic_DNA"/>
</dbReference>